<keyword evidence="4" id="KW-0479">Metal-binding</keyword>
<gene>
    <name evidence="12" type="ORF">OO014_03305</name>
</gene>
<keyword evidence="2" id="KW-0031">Aminopeptidase</keyword>
<evidence type="ECO:0000313" key="12">
    <source>
        <dbReference type="EMBL" id="MDC5696271.1"/>
    </source>
</evidence>
<dbReference type="PANTHER" id="PTHR12147">
    <property type="entry name" value="METALLOPEPTIDASE M28 FAMILY MEMBER"/>
    <property type="match status" value="1"/>
</dbReference>
<dbReference type="Gene3D" id="3.50.30.30">
    <property type="match status" value="1"/>
</dbReference>
<evidence type="ECO:0000256" key="6">
    <source>
        <dbReference type="ARBA" id="ARBA00022801"/>
    </source>
</evidence>
<dbReference type="CDD" id="cd03876">
    <property type="entry name" value="M28_SGAP_like"/>
    <property type="match status" value="1"/>
</dbReference>
<feature type="chain" id="PRO_5045879517" evidence="9">
    <location>
        <begin position="32"/>
        <end position="516"/>
    </location>
</feature>
<evidence type="ECO:0000256" key="4">
    <source>
        <dbReference type="ARBA" id="ARBA00022723"/>
    </source>
</evidence>
<dbReference type="SUPFAM" id="SSF53187">
    <property type="entry name" value="Zn-dependent exopeptidases"/>
    <property type="match status" value="1"/>
</dbReference>
<dbReference type="Proteomes" id="UP001150259">
    <property type="component" value="Unassembled WGS sequence"/>
</dbReference>
<feature type="region of interest" description="Disordered" evidence="8">
    <location>
        <begin position="487"/>
        <end position="516"/>
    </location>
</feature>
<accession>A0ABT5GF08</accession>
<dbReference type="PANTHER" id="PTHR12147:SF26">
    <property type="entry name" value="PEPTIDASE M28 DOMAIN-CONTAINING PROTEIN"/>
    <property type="match status" value="1"/>
</dbReference>
<sequence>MQRRMRKIGVGATLAVAGVVAASALAPSANAAGKPSDDGAFAISKGFRKAVTLQGIKEHLVALDEIAGDGNRIAGSENYNKSVAYVQERLEAVGYDVDVQPFEFLYNADVTLPELERVSPSPMVFSEGSEFASMTYSGNGDVTAAVTVVGVGDASPGCEPADFAGFPAGHIAVIPRGGCTFFAKGSNAQAAGASAVVVYNHLDGMLNGTLGGPGVTIPVVGTTTQVGLELSQPSTTARVKVDRVNETRTTYNVIAETATGDPNNVVVVGAHLDSVVRGAGINDNGSGSATILEVAEVFAQQDREAKSKLRFAWWGAEELGLLGSRHYVANLSEEELAKIRLNLNFDMIGSPNYVRFVYDGDNSAFGTDVSAEGPAGSGAIEAVFHDYFAKAGMASAETPFSGRSDYGPFIGVGIPAGGLFTGAEGVKTAEQAAIFGGEAGVAYDVCYHQACDNLSNINMKGLDEMSDAVAHSVLTFANRDFAKAGLVDPAGPVSGTTTTTEGGGLHDDHDHEEETE</sequence>
<feature type="signal peptide" evidence="9">
    <location>
        <begin position="1"/>
        <end position="31"/>
    </location>
</feature>
<evidence type="ECO:0000256" key="9">
    <source>
        <dbReference type="SAM" id="SignalP"/>
    </source>
</evidence>
<protein>
    <submittedName>
        <fullName evidence="12">M28 family metallopeptidase</fullName>
    </submittedName>
</protein>
<comment type="similarity">
    <text evidence="1">Belongs to the peptidase M28 family. M28A subfamily.</text>
</comment>
<dbReference type="InterPro" id="IPR046450">
    <property type="entry name" value="PA_dom_sf"/>
</dbReference>
<evidence type="ECO:0000259" key="11">
    <source>
        <dbReference type="Pfam" id="PF04389"/>
    </source>
</evidence>
<keyword evidence="7" id="KW-0862">Zinc</keyword>
<keyword evidence="6" id="KW-0378">Hydrolase</keyword>
<keyword evidence="13" id="KW-1185">Reference proteome</keyword>
<dbReference type="InterPro" id="IPR007484">
    <property type="entry name" value="Peptidase_M28"/>
</dbReference>
<evidence type="ECO:0000256" key="7">
    <source>
        <dbReference type="ARBA" id="ARBA00022833"/>
    </source>
</evidence>
<dbReference type="Pfam" id="PF04389">
    <property type="entry name" value="Peptidase_M28"/>
    <property type="match status" value="1"/>
</dbReference>
<keyword evidence="3" id="KW-0645">Protease</keyword>
<dbReference type="InterPro" id="IPR045175">
    <property type="entry name" value="M28_fam"/>
</dbReference>
<feature type="domain" description="PA" evidence="10">
    <location>
        <begin position="148"/>
        <end position="230"/>
    </location>
</feature>
<dbReference type="InterPro" id="IPR003137">
    <property type="entry name" value="PA_domain"/>
</dbReference>
<evidence type="ECO:0000259" key="10">
    <source>
        <dbReference type="Pfam" id="PF02225"/>
    </source>
</evidence>
<dbReference type="SUPFAM" id="SSF52025">
    <property type="entry name" value="PA domain"/>
    <property type="match status" value="1"/>
</dbReference>
<organism evidence="12 13">
    <name type="scientific">Intrasporangium calvum</name>
    <dbReference type="NCBI Taxonomy" id="53358"/>
    <lineage>
        <taxon>Bacteria</taxon>
        <taxon>Bacillati</taxon>
        <taxon>Actinomycetota</taxon>
        <taxon>Actinomycetes</taxon>
        <taxon>Micrococcales</taxon>
        <taxon>Intrasporangiaceae</taxon>
        <taxon>Intrasporangium</taxon>
    </lineage>
</organism>
<reference evidence="12 13" key="1">
    <citation type="submission" date="2022-11" db="EMBL/GenBank/DDBJ databases">
        <title>Anaerobic phenanthrene biodegradation by a DNRA strain PheN6.</title>
        <authorList>
            <person name="Zhang Z."/>
        </authorList>
    </citation>
    <scope>NUCLEOTIDE SEQUENCE [LARGE SCALE GENOMIC DNA]</scope>
    <source>
        <strain evidence="12 13">PheN6</strain>
    </source>
</reference>
<name>A0ABT5GF08_9MICO</name>
<evidence type="ECO:0000256" key="3">
    <source>
        <dbReference type="ARBA" id="ARBA00022670"/>
    </source>
</evidence>
<proteinExistence type="inferred from homology"/>
<dbReference type="Gene3D" id="3.40.630.10">
    <property type="entry name" value="Zn peptidases"/>
    <property type="match status" value="1"/>
</dbReference>
<dbReference type="InterPro" id="IPR041756">
    <property type="entry name" value="M28_SGAP-like"/>
</dbReference>
<keyword evidence="5 9" id="KW-0732">Signal</keyword>
<evidence type="ECO:0000256" key="5">
    <source>
        <dbReference type="ARBA" id="ARBA00022729"/>
    </source>
</evidence>
<evidence type="ECO:0000313" key="13">
    <source>
        <dbReference type="Proteomes" id="UP001150259"/>
    </source>
</evidence>
<comment type="caution">
    <text evidence="12">The sequence shown here is derived from an EMBL/GenBank/DDBJ whole genome shotgun (WGS) entry which is preliminary data.</text>
</comment>
<feature type="domain" description="Peptidase M28" evidence="11">
    <location>
        <begin position="252"/>
        <end position="472"/>
    </location>
</feature>
<evidence type="ECO:0000256" key="1">
    <source>
        <dbReference type="ARBA" id="ARBA00005957"/>
    </source>
</evidence>
<dbReference type="Pfam" id="PF02225">
    <property type="entry name" value="PA"/>
    <property type="match status" value="1"/>
</dbReference>
<evidence type="ECO:0000256" key="8">
    <source>
        <dbReference type="SAM" id="MobiDB-lite"/>
    </source>
</evidence>
<evidence type="ECO:0000256" key="2">
    <source>
        <dbReference type="ARBA" id="ARBA00022438"/>
    </source>
</evidence>
<dbReference type="EMBL" id="JAPFQL010000008">
    <property type="protein sequence ID" value="MDC5696271.1"/>
    <property type="molecule type" value="Genomic_DNA"/>
</dbReference>
<dbReference type="RefSeq" id="WP_272460847.1">
    <property type="nucleotide sequence ID" value="NZ_JAPFQL010000008.1"/>
</dbReference>